<accession>A0AAT9HQV0</accession>
<gene>
    <name evidence="2" type="ORF">SHKM778_63410</name>
</gene>
<sequence>MVSFAPVVFGRMNTGSDKPGEAAVAAHGEAAIDGDGESQAERGSVPGHRNSSKRAARCT</sequence>
<name>A0AAT9HQV0_9ACTN</name>
<feature type="compositionally biased region" description="Low complexity" evidence="1">
    <location>
        <begin position="21"/>
        <end position="31"/>
    </location>
</feature>
<feature type="compositionally biased region" description="Basic residues" evidence="1">
    <location>
        <begin position="50"/>
        <end position="59"/>
    </location>
</feature>
<protein>
    <submittedName>
        <fullName evidence="2">Uncharacterized protein</fullName>
    </submittedName>
</protein>
<evidence type="ECO:0000256" key="1">
    <source>
        <dbReference type="SAM" id="MobiDB-lite"/>
    </source>
</evidence>
<feature type="region of interest" description="Disordered" evidence="1">
    <location>
        <begin position="1"/>
        <end position="59"/>
    </location>
</feature>
<reference evidence="2" key="2">
    <citation type="submission" date="2024-07" db="EMBL/GenBank/DDBJ databases">
        <title>Streptomyces haneummycinica sp. nov., a new antibiotic-producing actinobacterium isolated from marine sediment.</title>
        <authorList>
            <person name="Uemura M."/>
            <person name="Hamada M."/>
            <person name="Hirano S."/>
            <person name="Kobayashi K."/>
            <person name="Ohshiro T."/>
            <person name="Kobayashi T."/>
            <person name="Terahara T."/>
        </authorList>
    </citation>
    <scope>NUCLEOTIDE SEQUENCE</scope>
    <source>
        <strain evidence="2">KM77-8</strain>
    </source>
</reference>
<evidence type="ECO:0000313" key="2">
    <source>
        <dbReference type="EMBL" id="BFO19953.1"/>
    </source>
</evidence>
<dbReference type="EMBL" id="AP035768">
    <property type="protein sequence ID" value="BFO19953.1"/>
    <property type="molecule type" value="Genomic_DNA"/>
</dbReference>
<reference evidence="2" key="1">
    <citation type="submission" date="2024-06" db="EMBL/GenBank/DDBJ databases">
        <authorList>
            <consortium name="consrtm"/>
            <person name="Uemura M."/>
            <person name="Terahara T."/>
        </authorList>
    </citation>
    <scope>NUCLEOTIDE SEQUENCE</scope>
    <source>
        <strain evidence="2">KM77-8</strain>
    </source>
</reference>
<organism evidence="2">
    <name type="scientific">Streptomyces haneummycinicus</name>
    <dbReference type="NCBI Taxonomy" id="3074435"/>
    <lineage>
        <taxon>Bacteria</taxon>
        <taxon>Bacillati</taxon>
        <taxon>Actinomycetota</taxon>
        <taxon>Actinomycetes</taxon>
        <taxon>Kitasatosporales</taxon>
        <taxon>Streptomycetaceae</taxon>
        <taxon>Streptomyces</taxon>
    </lineage>
</organism>
<dbReference type="AlphaFoldDB" id="A0AAT9HQV0"/>
<proteinExistence type="predicted"/>